<dbReference type="OrthoDB" id="27031at2759"/>
<evidence type="ECO:0000313" key="2">
    <source>
        <dbReference type="Proteomes" id="UP000784294"/>
    </source>
</evidence>
<dbReference type="AlphaFoldDB" id="A0A3S5A312"/>
<evidence type="ECO:0000313" key="1">
    <source>
        <dbReference type="EMBL" id="VEL10578.1"/>
    </source>
</evidence>
<keyword evidence="2" id="KW-1185">Reference proteome</keyword>
<name>A0A3S5A312_9PLAT</name>
<dbReference type="EMBL" id="CAAALY010009392">
    <property type="protein sequence ID" value="VEL10578.1"/>
    <property type="molecule type" value="Genomic_DNA"/>
</dbReference>
<accession>A0A3S5A312</accession>
<gene>
    <name evidence="1" type="ORF">PXEA_LOCUS4018</name>
</gene>
<protein>
    <submittedName>
        <fullName evidence="1">Uncharacterized protein</fullName>
    </submittedName>
</protein>
<organism evidence="1 2">
    <name type="scientific">Protopolystoma xenopodis</name>
    <dbReference type="NCBI Taxonomy" id="117903"/>
    <lineage>
        <taxon>Eukaryota</taxon>
        <taxon>Metazoa</taxon>
        <taxon>Spiralia</taxon>
        <taxon>Lophotrochozoa</taxon>
        <taxon>Platyhelminthes</taxon>
        <taxon>Monogenea</taxon>
        <taxon>Polyopisthocotylea</taxon>
        <taxon>Polystomatidea</taxon>
        <taxon>Polystomatidae</taxon>
        <taxon>Protopolystoma</taxon>
    </lineage>
</organism>
<comment type="caution">
    <text evidence="1">The sequence shown here is derived from an EMBL/GenBank/DDBJ whole genome shotgun (WGS) entry which is preliminary data.</text>
</comment>
<dbReference type="Proteomes" id="UP000784294">
    <property type="component" value="Unassembled WGS sequence"/>
</dbReference>
<sequence>MQRVFSAECTGIVIKYMFVGGPSVSFSTSEVAKLVSRLRPRVQFRRMPVNSVGDRVPNRNYALVIQPLTIAFQFNSHLAIEWIRDISMFCSSPLDPSNYNQLSSSDLLQIFHQAVQDFLVLIIIHSTFSTTNFISSDDISVGGSGAPPRCLRLHREVVSAARRLVGHGYLPIGTSNISLSDSERHARCWLSEHFDLLLGEPKMFDSMMIIADHLMSSAPASKGHRLQHTAGLWLYTG</sequence>
<reference evidence="1" key="1">
    <citation type="submission" date="2018-11" db="EMBL/GenBank/DDBJ databases">
        <authorList>
            <consortium name="Pathogen Informatics"/>
        </authorList>
    </citation>
    <scope>NUCLEOTIDE SEQUENCE</scope>
</reference>
<proteinExistence type="predicted"/>